<name>A0AA38LR51_9TREE</name>
<dbReference type="RefSeq" id="XP_052942372.1">
    <property type="nucleotide sequence ID" value="XM_053086310.1"/>
</dbReference>
<dbReference type="EMBL" id="JAKWFO010000014">
    <property type="protein sequence ID" value="KAI9632595.1"/>
    <property type="molecule type" value="Genomic_DNA"/>
</dbReference>
<comment type="caution">
    <text evidence="2">The sequence shown here is derived from an EMBL/GenBank/DDBJ whole genome shotgun (WGS) entry which is preliminary data.</text>
</comment>
<dbReference type="Proteomes" id="UP001164286">
    <property type="component" value="Unassembled WGS sequence"/>
</dbReference>
<dbReference type="GeneID" id="77725511"/>
<gene>
    <name evidence="2" type="ORF">MKK02DRAFT_20773</name>
</gene>
<evidence type="ECO:0000313" key="2">
    <source>
        <dbReference type="EMBL" id="KAI9632595.1"/>
    </source>
</evidence>
<proteinExistence type="predicted"/>
<accession>A0AA38LR51</accession>
<feature type="region of interest" description="Disordered" evidence="1">
    <location>
        <begin position="209"/>
        <end position="243"/>
    </location>
</feature>
<sequence length="1332" mass="144391">MPSPPLSIVQPLSPRVAILASDDVKLSCEANGCRGMEELLRPWEGGTERVSVLSSTLTPTVHPSFPLRFVSFDSIFPNPAVGAPMPDMVVDMISSYVGDRKPDEEQHYPLARSLLLSSCPLAAYETFNHPVGVLFAISSGDADPLMAMRRLVQQHIGAVQTVPWMDAVNVLKFYVVVHDAGRQGQDMAQANEILMAVKKTYGPHSTLLITNSRPPPTSPPSTPDTRPHPAISLPRPLTSEEDSPGAISQIYASALSSLALSPMSAVAAAMGDESSSDTPARRNLYGAALSAEDTQRLAALVRELVVQSLLPWMEARVREWNEVYHANRRGITGRLFGAGRKFFGSRPASPAPNASATGYNTAKGYYPIAAVESLTRRLADFAFMLRDYRFASSIYDSLRRDYAQDRALRHSAAATEMYGLSLLLSNPYFFPSTPPRPIALTPFTTLQHTDISSWLEQAVLAYYDAGQGIQLDALRATLLYYEAWKMIGEYRGVGAALVRAAGEAEEVVGAVMIEEAAQADLRGGRDPEGRGRRRRAFHLVIAGRRYETAGLKSYSRRCLTRAAEIYRSTPWTAIKDRIEYSLGRQAYASGEMAGAVRHFLSLLGRDDTGVPGSQGGPLEDMGLAYEQLVSYPEQLEEIKGTLRLPTPVFDVQKTRIVGSASEASGSRSQGRYTELEAKALGEWDRKGKKPMRLLPDQGRTEVNAGYTFHVQLHATNPLNTPLIISDLTVAFSSPTLVSADIQIEHTPEVSLEAYETRLVHISVTVPSPGSVTLDSVSFLFHKFLPVTQPLKKRGKRLHATKAQRISTEYGTDTSLTAQIFQGGPSIRAELVRVGEGVVYDGEEVQLGLRIRNGGGEAVVGVQMVLGEAGSLHLREKADNLEAQGDQNLPNRLDGSHTLNLDVAGLGPGEEKTIHVVYTPRTTGPIDLDVLVLGNSAGEEDEIACTPASLSFDVRPSLAVSTRIRPSSDSGGYQVLVEAHNQSDTSIQLDGLHSFSPYWSASPVELGSVVLLPNQTYRMVLPVHPPKELPANLDLRQTQLVDALSLLIQGKPAGETPIDHPPISIIAAKDGSPIDLGAYLASRQTYRAKSLRSSFPTIPSSQLASLFPLIDPLDLDLILSWSIPSSALSSSSSVSRIGKTYIHALRPSPSFSLVGPIHEQIASALAGGSKAKRTMYEETGRLRRVLVDSVLEGGLAAEDDPVDVRMKVKGAARGVLRLEEAEVGATGVEVELRNRSVAIPVRWLLRLPSDLSGSSMGQRDQAVFTGSLVHSGTLQPNTSEVLRCKVLVPESGMLDLSGWTADVETGDEVEDGWRPRMSWSRVGSGGVVQIIRE</sequence>
<dbReference type="PANTHER" id="PTHR12975:SF6">
    <property type="entry name" value="TRAFFICKING PROTEIN PARTICLE COMPLEX SUBUNIT 8"/>
    <property type="match status" value="1"/>
</dbReference>
<feature type="compositionally biased region" description="Pro residues" evidence="1">
    <location>
        <begin position="213"/>
        <end position="222"/>
    </location>
</feature>
<dbReference type="GO" id="GO:1990072">
    <property type="term" value="C:TRAPPIII protein complex"/>
    <property type="evidence" value="ECO:0007669"/>
    <property type="project" value="TreeGrafter"/>
</dbReference>
<organism evidence="2 3">
    <name type="scientific">Dioszegia hungarica</name>
    <dbReference type="NCBI Taxonomy" id="4972"/>
    <lineage>
        <taxon>Eukaryota</taxon>
        <taxon>Fungi</taxon>
        <taxon>Dikarya</taxon>
        <taxon>Basidiomycota</taxon>
        <taxon>Agaricomycotina</taxon>
        <taxon>Tremellomycetes</taxon>
        <taxon>Tremellales</taxon>
        <taxon>Bulleribasidiaceae</taxon>
        <taxon>Dioszegia</taxon>
    </lineage>
</organism>
<dbReference type="PANTHER" id="PTHR12975">
    <property type="entry name" value="TRANSPORT PROTEIN TRAPP"/>
    <property type="match status" value="1"/>
</dbReference>
<evidence type="ECO:0000313" key="3">
    <source>
        <dbReference type="Proteomes" id="UP001164286"/>
    </source>
</evidence>
<reference evidence="2" key="1">
    <citation type="journal article" date="2022" name="G3 (Bethesda)">
        <title>High quality genome of the basidiomycete yeast Dioszegia hungarica PDD-24b-2 isolated from cloud water.</title>
        <authorList>
            <person name="Jarrige D."/>
            <person name="Haridas S."/>
            <person name="Bleykasten-Grosshans C."/>
            <person name="Joly M."/>
            <person name="Nadalig T."/>
            <person name="Sancelme M."/>
            <person name="Vuilleumier S."/>
            <person name="Grigoriev I.V."/>
            <person name="Amato P."/>
            <person name="Bringel F."/>
        </authorList>
    </citation>
    <scope>NUCLEOTIDE SEQUENCE</scope>
    <source>
        <strain evidence="2">PDD-24b-2</strain>
    </source>
</reference>
<keyword evidence="3" id="KW-1185">Reference proteome</keyword>
<protein>
    <submittedName>
        <fullName evidence="2">ER-golgi trafficking TRAPP I complex 85 kDa subunit-domain-containing protein</fullName>
    </submittedName>
</protein>
<dbReference type="Pfam" id="PF12739">
    <property type="entry name" value="TRAPPC-Trs85"/>
    <property type="match status" value="1"/>
</dbReference>
<dbReference type="InterPro" id="IPR024420">
    <property type="entry name" value="TRAPP_III_complex_Trs85"/>
</dbReference>
<evidence type="ECO:0000256" key="1">
    <source>
        <dbReference type="SAM" id="MobiDB-lite"/>
    </source>
</evidence>